<dbReference type="Proteomes" id="UP000681722">
    <property type="component" value="Unassembled WGS sequence"/>
</dbReference>
<comment type="caution">
    <text evidence="2">The sequence shown here is derived from an EMBL/GenBank/DDBJ whole genome shotgun (WGS) entry which is preliminary data.</text>
</comment>
<dbReference type="EMBL" id="CAJOBC010087443">
    <property type="protein sequence ID" value="CAF4356734.1"/>
    <property type="molecule type" value="Genomic_DNA"/>
</dbReference>
<evidence type="ECO:0000313" key="4">
    <source>
        <dbReference type="EMBL" id="CAF4356734.1"/>
    </source>
</evidence>
<evidence type="ECO:0000313" key="5">
    <source>
        <dbReference type="Proteomes" id="UP000663829"/>
    </source>
</evidence>
<name>A0A815SSX8_9BILA</name>
<accession>A0A815SSX8</accession>
<evidence type="ECO:0000313" key="3">
    <source>
        <dbReference type="EMBL" id="CAF4164853.1"/>
    </source>
</evidence>
<dbReference type="Gene3D" id="1.10.30.50">
    <property type="match status" value="1"/>
</dbReference>
<dbReference type="EMBL" id="CAJOBA010044506">
    <property type="protein sequence ID" value="CAF4164853.1"/>
    <property type="molecule type" value="Genomic_DNA"/>
</dbReference>
<gene>
    <name evidence="2" type="ORF">GPM918_LOCUS36388</name>
    <name evidence="1" type="ORF">OVA965_LOCUS30953</name>
    <name evidence="4" type="ORF">SRO942_LOCUS37122</name>
    <name evidence="3" type="ORF">TMI583_LOCUS31771</name>
</gene>
<evidence type="ECO:0000313" key="2">
    <source>
        <dbReference type="EMBL" id="CAF1494033.1"/>
    </source>
</evidence>
<proteinExistence type="predicted"/>
<dbReference type="AlphaFoldDB" id="A0A815SSX8"/>
<dbReference type="Proteomes" id="UP000682733">
    <property type="component" value="Unassembled WGS sequence"/>
</dbReference>
<keyword evidence="5" id="KW-1185">Reference proteome</keyword>
<dbReference type="EMBL" id="CAJNOQ010021945">
    <property type="protein sequence ID" value="CAF1494033.1"/>
    <property type="molecule type" value="Genomic_DNA"/>
</dbReference>
<sequence length="156" mass="17645">MFCDSLRAASKLPDHPEQLSGVCANCGKIGKVQKDHLIEIQVWGEAACGWFHKMTTLEFLKLAQIVNSSENLQALCQSCNSSKGQLWKLLLLDPTKSFNGKYAHTIDKHRELVQRFGTVLDRYYDTDIPAATPMINHVLFQLHVIVRHLFPSMPPL</sequence>
<evidence type="ECO:0000313" key="1">
    <source>
        <dbReference type="EMBL" id="CAF1354451.1"/>
    </source>
</evidence>
<dbReference type="Proteomes" id="UP000677228">
    <property type="component" value="Unassembled WGS sequence"/>
</dbReference>
<dbReference type="EMBL" id="CAJNOK010022860">
    <property type="protein sequence ID" value="CAF1354451.1"/>
    <property type="molecule type" value="Genomic_DNA"/>
</dbReference>
<reference evidence="2" key="1">
    <citation type="submission" date="2021-02" db="EMBL/GenBank/DDBJ databases">
        <authorList>
            <person name="Nowell W R."/>
        </authorList>
    </citation>
    <scope>NUCLEOTIDE SEQUENCE</scope>
</reference>
<evidence type="ECO:0008006" key="6">
    <source>
        <dbReference type="Google" id="ProtNLM"/>
    </source>
</evidence>
<organism evidence="2 5">
    <name type="scientific">Didymodactylos carnosus</name>
    <dbReference type="NCBI Taxonomy" id="1234261"/>
    <lineage>
        <taxon>Eukaryota</taxon>
        <taxon>Metazoa</taxon>
        <taxon>Spiralia</taxon>
        <taxon>Gnathifera</taxon>
        <taxon>Rotifera</taxon>
        <taxon>Eurotatoria</taxon>
        <taxon>Bdelloidea</taxon>
        <taxon>Philodinida</taxon>
        <taxon>Philodinidae</taxon>
        <taxon>Didymodactylos</taxon>
    </lineage>
</organism>
<dbReference type="Proteomes" id="UP000663829">
    <property type="component" value="Unassembled WGS sequence"/>
</dbReference>
<protein>
    <recommendedName>
        <fullName evidence="6">HNH endonuclease</fullName>
    </recommendedName>
</protein>